<sequence>MDLIPIGTLIAVIGNQVIKTANAAKDVVFEKESFKVLGEHLCNIQVVLNELQSKNLNESPAARKALESLETDVKKANNMVEKYKNGARFYLLIKCRHIVKEVQDVTRDIGKSLASLSMANVEVLSGISDQVNKLQNEMQRAEMEASESQLQIVDKLTQGLMDQKLDQDFANNMLKEIARAVGVPIEPAEISKELENFKREKEEAAERKERAEVLFLEQVIELLSRADAARDYDEIRNQYLQRLKVVERYDPKEEYIQPFKAFICCITGDIMVDPVSLCTGTACERAALEAWFDSGEKTDPETGELLEDFSYRSNVRLRQSIQEWRELNYCVTIRSCKAKLQSEEDSLIKEALSQMEKLISENSINKEWITIEGLTEIMVSLVGHLPNKDVNAKIMSTLKNIIEGNTRNKDVVIENQGLENIIPCLGLDSSMSADAIELLYEIMQDNSGWNMFYCKKLSQQEDAIPFLVGIVKSSTDSAAAQKAEEILVKLCDVDEENVIQAAKVNWYTPLIYRINEGSTSSRISMVRGLVSLELDEEHINLLGAAGVVSSLLEMIQENVESKDLALSALVKLSSSRDNKRLIADAGGVPPILELLFSSHRPTIIISKCAEILANLSSHGDGTKFLGDENGTQVQVEPIITNLLDFQHCLHSSDIIRRPALRALLEICQSEAGLVKVAVLSASGVSVVLPLLDDSSQEIRELAINLLFLFSQHEPEGVVEYLLKPRRLEALVGFLENEEKCDVQMAAAGLLANLPKSEISLTEKLIELGGLKAIINILRSDSMEAKENALSALFRFTDPTNIELQKSVVELGACPLLLTLLRDASVTAKARAAALLGDLSMRSSELTLMSQKTGCCCWFILRPRAPICPVHGGICSVATTFCLLEANALPDLISLLTEKVHETAYEAIQTLSTLVREESPQKGANVLHENNAVVPLIEVLSWGSQSLKGEALGLLEKIFMAKEMVDLYGTRAILPLARLTGRRIFEDEHLQRKAARVLLLIERYSKSSTSLVPAAVTGSN</sequence>
<reference evidence="2" key="1">
    <citation type="journal article" date="2023" name="Nat. Plants">
        <title>Single-cell RNA sequencing provides a high-resolution roadmap for understanding the multicellular compartmentation of specialized metabolism.</title>
        <authorList>
            <person name="Sun S."/>
            <person name="Shen X."/>
            <person name="Li Y."/>
            <person name="Li Y."/>
            <person name="Wang S."/>
            <person name="Li R."/>
            <person name="Zhang H."/>
            <person name="Shen G."/>
            <person name="Guo B."/>
            <person name="Wei J."/>
            <person name="Xu J."/>
            <person name="St-Pierre B."/>
            <person name="Chen S."/>
            <person name="Sun C."/>
        </authorList>
    </citation>
    <scope>NUCLEOTIDE SEQUENCE [LARGE SCALE GENOMIC DNA]</scope>
</reference>
<evidence type="ECO:0000313" key="1">
    <source>
        <dbReference type="EMBL" id="KAI5649329.1"/>
    </source>
</evidence>
<evidence type="ECO:0000313" key="2">
    <source>
        <dbReference type="Proteomes" id="UP001060085"/>
    </source>
</evidence>
<name>A0ACB9ZPL9_CATRO</name>
<protein>
    <submittedName>
        <fullName evidence="1">Uncharacterized protein</fullName>
    </submittedName>
</protein>
<gene>
    <name evidence="1" type="ORF">M9H77_35334</name>
</gene>
<dbReference type="EMBL" id="CM044708">
    <property type="protein sequence ID" value="KAI5649329.1"/>
    <property type="molecule type" value="Genomic_DNA"/>
</dbReference>
<organism evidence="1 2">
    <name type="scientific">Catharanthus roseus</name>
    <name type="common">Madagascar periwinkle</name>
    <name type="synonym">Vinca rosea</name>
    <dbReference type="NCBI Taxonomy" id="4058"/>
    <lineage>
        <taxon>Eukaryota</taxon>
        <taxon>Viridiplantae</taxon>
        <taxon>Streptophyta</taxon>
        <taxon>Embryophyta</taxon>
        <taxon>Tracheophyta</taxon>
        <taxon>Spermatophyta</taxon>
        <taxon>Magnoliopsida</taxon>
        <taxon>eudicotyledons</taxon>
        <taxon>Gunneridae</taxon>
        <taxon>Pentapetalae</taxon>
        <taxon>asterids</taxon>
        <taxon>lamiids</taxon>
        <taxon>Gentianales</taxon>
        <taxon>Apocynaceae</taxon>
        <taxon>Rauvolfioideae</taxon>
        <taxon>Vinceae</taxon>
        <taxon>Catharanthinae</taxon>
        <taxon>Catharanthus</taxon>
    </lineage>
</organism>
<accession>A0ACB9ZPL9</accession>
<proteinExistence type="predicted"/>
<dbReference type="Proteomes" id="UP001060085">
    <property type="component" value="Linkage Group LG08"/>
</dbReference>
<comment type="caution">
    <text evidence="1">The sequence shown here is derived from an EMBL/GenBank/DDBJ whole genome shotgun (WGS) entry which is preliminary data.</text>
</comment>
<keyword evidence="2" id="KW-1185">Reference proteome</keyword>